<dbReference type="AlphaFoldDB" id="A0A2U2N713"/>
<dbReference type="PANTHER" id="PTHR43248">
    <property type="entry name" value="2-SUCCINYL-6-HYDROXY-2,4-CYCLOHEXADIENE-1-CARBOXYLATE SYNTHASE"/>
    <property type="match status" value="1"/>
</dbReference>
<dbReference type="InterPro" id="IPR013595">
    <property type="entry name" value="Pept_S33_TAP-like_C"/>
</dbReference>
<gene>
    <name evidence="8" type="ORF">DF196_08155</name>
</gene>
<evidence type="ECO:0000313" key="8">
    <source>
        <dbReference type="EMBL" id="PWG64754.1"/>
    </source>
</evidence>
<evidence type="ECO:0000256" key="5">
    <source>
        <dbReference type="SAM" id="Phobius"/>
    </source>
</evidence>
<evidence type="ECO:0000256" key="4">
    <source>
        <dbReference type="SAM" id="MobiDB-lite"/>
    </source>
</evidence>
<evidence type="ECO:0000313" key="9">
    <source>
        <dbReference type="Proteomes" id="UP000245876"/>
    </source>
</evidence>
<sequence length="594" mass="64108">MSTPQQPQYPPYDPGRHAQPQRQYPAGPGTPYGTPPGYVPQEGPVPQLPPMQGMPPNRPRRKMPTWLVITIALLVAVALNIAIIFGITKGVAQLIRSAGEYGSTNNGFTVHSATPPPEPAARPDSVSAAFDKYYTQQYVWKSCDQGDGCATFTAPSDWSDPDSKPIELHAAIHFAEDYAMGTLFINPGGPGASGADWLNDFVEYTATDDLREHYDIIGFDPRGVADSTPITCGTDTTLLDDYFLADPITADNLDQSRAIAQRFADACRTSSGDIIDHVDTQSVARDLDMLRALAGQTRLNYLGFSYGTYIGSTYAALFPKQTGRIVLDGAINPTEDSATSTIEQAVGFEKALATYLNDCIKNDGSCPFKGMDTNQATKEIQSWLATADTKPWPTSSGKRVNGITMMYGIILPLYSEDNWTYLTQAFKELKDTGKADTLLLLADTYLGRNENGKYTDNSMEANLAVNCLDDPPTSDMARQEAIAKELGEKAPTFGRFMTYGNIGCEALKQDRSGIGKLDYSAPGASPILVVGTTGDPATPYQAAVNLAKLLESGVLLTYKGEGHTAYTYTNSCVAETVDDFLIHGKVPSSDVTCG</sequence>
<keyword evidence="5" id="KW-1133">Transmembrane helix</keyword>
<proteinExistence type="inferred from homology"/>
<dbReference type="Gene3D" id="3.40.50.1820">
    <property type="entry name" value="alpha/beta hydrolase"/>
    <property type="match status" value="1"/>
</dbReference>
<evidence type="ECO:0000256" key="3">
    <source>
        <dbReference type="ARBA" id="ARBA00022801"/>
    </source>
</evidence>
<keyword evidence="9" id="KW-1185">Reference proteome</keyword>
<keyword evidence="2" id="KW-0732">Signal</keyword>
<comment type="caution">
    <text evidence="8">The sequence shown here is derived from an EMBL/GenBank/DDBJ whole genome shotgun (WGS) entry which is preliminary data.</text>
</comment>
<dbReference type="Pfam" id="PF08386">
    <property type="entry name" value="Abhydrolase_4"/>
    <property type="match status" value="1"/>
</dbReference>
<keyword evidence="5" id="KW-0472">Membrane</keyword>
<name>A0A2U2N713_9BIFI</name>
<keyword evidence="5" id="KW-0812">Transmembrane</keyword>
<protein>
    <submittedName>
        <fullName evidence="8">Alpha/beta hydrolase</fullName>
    </submittedName>
</protein>
<feature type="domain" description="AB hydrolase-1" evidence="6">
    <location>
        <begin position="182"/>
        <end position="363"/>
    </location>
</feature>
<accession>A0A2U2N713</accession>
<keyword evidence="3 8" id="KW-0378">Hydrolase</keyword>
<feature type="transmembrane region" description="Helical" evidence="5">
    <location>
        <begin position="66"/>
        <end position="87"/>
    </location>
</feature>
<dbReference type="InterPro" id="IPR000073">
    <property type="entry name" value="AB_hydrolase_1"/>
</dbReference>
<dbReference type="Proteomes" id="UP000245876">
    <property type="component" value="Unassembled WGS sequence"/>
</dbReference>
<feature type="region of interest" description="Disordered" evidence="4">
    <location>
        <begin position="1"/>
        <end position="58"/>
    </location>
</feature>
<evidence type="ECO:0000259" key="6">
    <source>
        <dbReference type="Pfam" id="PF00561"/>
    </source>
</evidence>
<evidence type="ECO:0000256" key="1">
    <source>
        <dbReference type="ARBA" id="ARBA00010088"/>
    </source>
</evidence>
<reference evidence="8 9" key="1">
    <citation type="journal article" date="2018" name="Int. J. Syst. Evol. Microbiol.">
        <title>Bifidobacterium callitrichidarum sp. nov. from the faeces of the emperor tamarin (Saguinus imperator).</title>
        <authorList>
            <person name="Modesto M."/>
            <person name="Michelini S."/>
            <person name="Sansosti M.C."/>
            <person name="De Filippo C."/>
            <person name="Cavalieri D."/>
            <person name="Qvirist L."/>
            <person name="Andlid T."/>
            <person name="Spiezio C."/>
            <person name="Sandri C."/>
            <person name="Pascarelli S."/>
            <person name="Sgorbati B."/>
            <person name="Mattarelli P."/>
        </authorList>
    </citation>
    <scope>NUCLEOTIDE SEQUENCE [LARGE SCALE GENOMIC DNA]</scope>
    <source>
        <strain evidence="8 9">TRI 5</strain>
    </source>
</reference>
<dbReference type="PANTHER" id="PTHR43248:SF29">
    <property type="entry name" value="TRIPEPTIDYL AMINOPEPTIDASE"/>
    <property type="match status" value="1"/>
</dbReference>
<dbReference type="InterPro" id="IPR051601">
    <property type="entry name" value="Serine_prot/Carboxylest_S33"/>
</dbReference>
<evidence type="ECO:0000256" key="2">
    <source>
        <dbReference type="ARBA" id="ARBA00022729"/>
    </source>
</evidence>
<dbReference type="Pfam" id="PF00561">
    <property type="entry name" value="Abhydrolase_1"/>
    <property type="match status" value="1"/>
</dbReference>
<evidence type="ECO:0000259" key="7">
    <source>
        <dbReference type="Pfam" id="PF08386"/>
    </source>
</evidence>
<dbReference type="EMBL" id="QFFM01000015">
    <property type="protein sequence ID" value="PWG64754.1"/>
    <property type="molecule type" value="Genomic_DNA"/>
</dbReference>
<feature type="domain" description="Peptidase S33 tripeptidyl aminopeptidase-like C-terminal" evidence="7">
    <location>
        <begin position="491"/>
        <end position="593"/>
    </location>
</feature>
<dbReference type="InterPro" id="IPR029058">
    <property type="entry name" value="AB_hydrolase_fold"/>
</dbReference>
<dbReference type="SUPFAM" id="SSF53474">
    <property type="entry name" value="alpha/beta-Hydrolases"/>
    <property type="match status" value="1"/>
</dbReference>
<dbReference type="GO" id="GO:0016787">
    <property type="term" value="F:hydrolase activity"/>
    <property type="evidence" value="ECO:0007669"/>
    <property type="project" value="UniProtKB-KW"/>
</dbReference>
<feature type="compositionally biased region" description="Pro residues" evidence="4">
    <location>
        <begin position="46"/>
        <end position="57"/>
    </location>
</feature>
<comment type="similarity">
    <text evidence="1">Belongs to the peptidase S33 family.</text>
</comment>
<organism evidence="8 9">
    <name type="scientific">Bifidobacterium callitrichidarum</name>
    <dbReference type="NCBI Taxonomy" id="2052941"/>
    <lineage>
        <taxon>Bacteria</taxon>
        <taxon>Bacillati</taxon>
        <taxon>Actinomycetota</taxon>
        <taxon>Actinomycetes</taxon>
        <taxon>Bifidobacteriales</taxon>
        <taxon>Bifidobacteriaceae</taxon>
        <taxon>Bifidobacterium</taxon>
    </lineage>
</organism>